<evidence type="ECO:0000313" key="1">
    <source>
        <dbReference type="EMBL" id="BAY86960.1"/>
    </source>
</evidence>
<dbReference type="OrthoDB" id="9841750at2"/>
<keyword evidence="2" id="KW-1185">Reference proteome</keyword>
<name>A0A1Z4M0G5_9CYAN</name>
<gene>
    <name evidence="1" type="ORF">NIES267_64710</name>
</gene>
<accession>A0A1Z4M0G5</accession>
<dbReference type="AlphaFoldDB" id="A0A1Z4M0G5"/>
<dbReference type="Proteomes" id="UP000218418">
    <property type="component" value="Chromosome"/>
</dbReference>
<reference evidence="1 2" key="1">
    <citation type="submission" date="2017-06" db="EMBL/GenBank/DDBJ databases">
        <title>Genome sequencing of cyanobaciteial culture collection at National Institute for Environmental Studies (NIES).</title>
        <authorList>
            <person name="Hirose Y."/>
            <person name="Shimura Y."/>
            <person name="Fujisawa T."/>
            <person name="Nakamura Y."/>
            <person name="Kawachi M."/>
        </authorList>
    </citation>
    <scope>NUCLEOTIDE SEQUENCE [LARGE SCALE GENOMIC DNA]</scope>
    <source>
        <strain evidence="1 2">NIES-267</strain>
    </source>
</reference>
<organism evidence="1 2">
    <name type="scientific">Calothrix parasitica NIES-267</name>
    <dbReference type="NCBI Taxonomy" id="1973488"/>
    <lineage>
        <taxon>Bacteria</taxon>
        <taxon>Bacillati</taxon>
        <taxon>Cyanobacteriota</taxon>
        <taxon>Cyanophyceae</taxon>
        <taxon>Nostocales</taxon>
        <taxon>Calotrichaceae</taxon>
        <taxon>Calothrix</taxon>
    </lineage>
</organism>
<sequence>MNKVIVLGALATSIALIPIICHKKAVGKPESTSQISNQVNISESTGFGYIETRNGRIAINSNQTYTVYSQGGKVLAENITLEELQAENPQLHEMMKDSIAKPILMMDAGIGIDR</sequence>
<dbReference type="EMBL" id="AP018227">
    <property type="protein sequence ID" value="BAY86960.1"/>
    <property type="molecule type" value="Genomic_DNA"/>
</dbReference>
<protein>
    <submittedName>
        <fullName evidence="1">Uncharacterized protein</fullName>
    </submittedName>
</protein>
<proteinExistence type="predicted"/>
<evidence type="ECO:0000313" key="2">
    <source>
        <dbReference type="Proteomes" id="UP000218418"/>
    </source>
</evidence>